<gene>
    <name evidence="2" type="ORF">L227DRAFT_605648</name>
</gene>
<reference evidence="2" key="1">
    <citation type="journal article" date="2018" name="Genome Biol. Evol.">
        <title>Genomics and development of Lentinus tigrinus, a white-rot wood-decaying mushroom with dimorphic fruiting bodies.</title>
        <authorList>
            <person name="Wu B."/>
            <person name="Xu Z."/>
            <person name="Knudson A."/>
            <person name="Carlson A."/>
            <person name="Chen N."/>
            <person name="Kovaka S."/>
            <person name="LaButti K."/>
            <person name="Lipzen A."/>
            <person name="Pennachio C."/>
            <person name="Riley R."/>
            <person name="Schakwitz W."/>
            <person name="Umezawa K."/>
            <person name="Ohm R.A."/>
            <person name="Grigoriev I.V."/>
            <person name="Nagy L.G."/>
            <person name="Gibbons J."/>
            <person name="Hibbett D."/>
        </authorList>
    </citation>
    <scope>NUCLEOTIDE SEQUENCE [LARGE SCALE GENOMIC DNA]</scope>
    <source>
        <strain evidence="2">ALCF2SS1-6</strain>
    </source>
</reference>
<sequence length="682" mass="78966">MPRAAHSRKKARTKKVTVGETSRHAFNWPKLPCDVQFEIYNHLTQADLLNLARTNKETYRLLCLPQAAVYWERARANTGDLPPCPPWRGEMQFAFFINDSCCVICSRVDDHSRTPLWEFDTRYCSDCEASRTTTENPFHGLPDGEYKTAFSSQAETIFPRVYHNGVVLFHLPDVTQFREDILSAQQEVQQMYVVHQRLLLTEKRRQHAIICKDWKKRMDKLETERRQEVQYARYKQIVGRLNALGYDEELRNLGINLEGLTPQLRRFFDKPEPLSERDWKLTLPELEKALQHRRVLEQRRCDVSMMLSRLRNLDESLEDYIDDQPSRDDGIWPRALDLFDLNAVRHLVELDHLIFVPSVSYDHMIPHFVAAWREARQATLLALLPGVESRPAIPSTSSAIMTRSMAPQPSPLELPQAIFWCVHCQELVSGPQAMQHTCCYAFAHGWETINPDTVPYIDGAYSPLVMEGVDILARTCLVHARGLNPWSPAPLCGCSDIVKDIWAALGFDVTARDAPIEVVNEMRVACSACSVSGQVMVTMDWRGVVHHTFEVHDGVPVAWFKPCQQVQEKVKRVEYAFRDDSAMRAQTSLRWRCKWCDWPQSVLSYHYYELPQHYQENHPMCFIHVSPSLDSPEYQHPPVVLCETNLPEDNINLFVTVFEHPSWYIIESMRFPRDAWVGMLVE</sequence>
<dbReference type="Proteomes" id="UP000313359">
    <property type="component" value="Unassembled WGS sequence"/>
</dbReference>
<feature type="domain" description="F-box" evidence="1">
    <location>
        <begin position="25"/>
        <end position="74"/>
    </location>
</feature>
<proteinExistence type="predicted"/>
<dbReference type="InterPro" id="IPR001810">
    <property type="entry name" value="F-box_dom"/>
</dbReference>
<organism evidence="2 3">
    <name type="scientific">Lentinus tigrinus ALCF2SS1-6</name>
    <dbReference type="NCBI Taxonomy" id="1328759"/>
    <lineage>
        <taxon>Eukaryota</taxon>
        <taxon>Fungi</taxon>
        <taxon>Dikarya</taxon>
        <taxon>Basidiomycota</taxon>
        <taxon>Agaricomycotina</taxon>
        <taxon>Agaricomycetes</taxon>
        <taxon>Polyporales</taxon>
        <taxon>Polyporaceae</taxon>
        <taxon>Lentinus</taxon>
    </lineage>
</organism>
<evidence type="ECO:0000313" key="2">
    <source>
        <dbReference type="EMBL" id="RPD67248.1"/>
    </source>
</evidence>
<evidence type="ECO:0000259" key="1">
    <source>
        <dbReference type="PROSITE" id="PS50181"/>
    </source>
</evidence>
<name>A0A5C2SWW0_9APHY</name>
<dbReference type="EMBL" id="ML122250">
    <property type="protein sequence ID" value="RPD67248.1"/>
    <property type="molecule type" value="Genomic_DNA"/>
</dbReference>
<dbReference type="PROSITE" id="PS50181">
    <property type="entry name" value="FBOX"/>
    <property type="match status" value="1"/>
</dbReference>
<accession>A0A5C2SWW0</accession>
<dbReference type="AlphaFoldDB" id="A0A5C2SWW0"/>
<dbReference type="OrthoDB" id="2755057at2759"/>
<protein>
    <recommendedName>
        <fullName evidence="1">F-box domain-containing protein</fullName>
    </recommendedName>
</protein>
<evidence type="ECO:0000313" key="3">
    <source>
        <dbReference type="Proteomes" id="UP000313359"/>
    </source>
</evidence>
<keyword evidence="3" id="KW-1185">Reference proteome</keyword>